<keyword evidence="1" id="KW-0812">Transmembrane</keyword>
<keyword evidence="1" id="KW-1133">Transmembrane helix</keyword>
<feature type="transmembrane region" description="Helical" evidence="1">
    <location>
        <begin position="562"/>
        <end position="578"/>
    </location>
</feature>
<feature type="transmembrane region" description="Helical" evidence="1">
    <location>
        <begin position="403"/>
        <end position="421"/>
    </location>
</feature>
<feature type="transmembrane region" description="Helical" evidence="1">
    <location>
        <begin position="515"/>
        <end position="532"/>
    </location>
</feature>
<dbReference type="RefSeq" id="WP_191838894.1">
    <property type="nucleotide sequence ID" value="NZ_BAAALB010000008.1"/>
</dbReference>
<name>A0A8J3K760_9ACTN</name>
<feature type="transmembrane region" description="Helical" evidence="1">
    <location>
        <begin position="144"/>
        <end position="166"/>
    </location>
</feature>
<evidence type="ECO:0000313" key="3">
    <source>
        <dbReference type="Proteomes" id="UP000619293"/>
    </source>
</evidence>
<gene>
    <name evidence="2" type="ORF">Cch02nite_78400</name>
</gene>
<evidence type="ECO:0000313" key="2">
    <source>
        <dbReference type="EMBL" id="GIF94396.1"/>
    </source>
</evidence>
<feature type="transmembrane region" description="Helical" evidence="1">
    <location>
        <begin position="30"/>
        <end position="51"/>
    </location>
</feature>
<proteinExistence type="predicted"/>
<feature type="transmembrane region" description="Helical" evidence="1">
    <location>
        <begin position="373"/>
        <end position="397"/>
    </location>
</feature>
<feature type="transmembrane region" description="Helical" evidence="1">
    <location>
        <begin position="539"/>
        <end position="556"/>
    </location>
</feature>
<reference evidence="2 3" key="1">
    <citation type="submission" date="2021-01" db="EMBL/GenBank/DDBJ databases">
        <title>Whole genome shotgun sequence of Catellatospora chokoriensis NBRC 107358.</title>
        <authorList>
            <person name="Komaki H."/>
            <person name="Tamura T."/>
        </authorList>
    </citation>
    <scope>NUCLEOTIDE SEQUENCE [LARGE SCALE GENOMIC DNA]</scope>
    <source>
        <strain evidence="2 3">NBRC 107358</strain>
    </source>
</reference>
<feature type="transmembrane region" description="Helical" evidence="1">
    <location>
        <begin position="172"/>
        <end position="189"/>
    </location>
</feature>
<dbReference type="AlphaFoldDB" id="A0A8J3K760"/>
<dbReference type="Proteomes" id="UP000619293">
    <property type="component" value="Unassembled WGS sequence"/>
</dbReference>
<keyword evidence="3" id="KW-1185">Reference proteome</keyword>
<comment type="caution">
    <text evidence="2">The sequence shown here is derived from an EMBL/GenBank/DDBJ whole genome shotgun (WGS) entry which is preliminary data.</text>
</comment>
<accession>A0A8J3K760</accession>
<protein>
    <submittedName>
        <fullName evidence="2">Uncharacterized protein</fullName>
    </submittedName>
</protein>
<feature type="transmembrane region" description="Helical" evidence="1">
    <location>
        <begin position="71"/>
        <end position="99"/>
    </location>
</feature>
<feature type="transmembrane region" description="Helical" evidence="1">
    <location>
        <begin position="344"/>
        <end position="361"/>
    </location>
</feature>
<dbReference type="EMBL" id="BONG01000094">
    <property type="protein sequence ID" value="GIF94396.1"/>
    <property type="molecule type" value="Genomic_DNA"/>
</dbReference>
<keyword evidence="1" id="KW-0472">Membrane</keyword>
<feature type="transmembrane region" description="Helical" evidence="1">
    <location>
        <begin position="484"/>
        <end position="503"/>
    </location>
</feature>
<feature type="transmembrane region" description="Helical" evidence="1">
    <location>
        <begin position="320"/>
        <end position="338"/>
    </location>
</feature>
<sequence>MEPKVDEASGSQLSVLLLDYQMARDDDRSILGVQAAGLSIDITLLGAMIALVGTTCQFGQTANCVRLPNEILAAAPMVPLAIFAFFQMLGTVGTIRGFYLRALETELRKYGNQLSSLPGVAYPSLTGITLEVSSQRRGRAGYRILSNMFLVVVVAAFLVLTIGIGLHVDSRTALVMIVAYGAMLLLFLIELQAATVGGRGLFAYAARKFVRTPVGLPSLDHGAPRDGERSIGSYLLMPRPEDWIKFLNAPGAWLVTYLATGSGDFWRFAVMWISVEYLVFQARYQLNDLRGAPEDDLHSERVARGRLPHGNSQETFRNNLRASAIGIVIRLAVAVVIGVLADELMLMCLFIVAVFGTALIYEGLRAARMVLPVWTFVGVGYAIRAALGIHFAGLSWLDETATLGYLAFAIYGIMFVLLNWASEATSYCTVTPSGEWTYQSGLVDKPHLLALLKPLGIVATLSTRREHAPPNGGHQRVLVARGRVFAPWNIAIFANFIVSASWGMALAQPPARPDYLLVGIGAGMAAALLILAPGTGTRYLITILTGATGVIAAHLMGARSPLLGGLTVLFVGTFYTMLRSGSYRDIKDSAKSLRKFVRRSLNGLWRLIIGGRTWDAAGFRVATAGDPDVSPPAIELVAPRHPAEG</sequence>
<evidence type="ECO:0000256" key="1">
    <source>
        <dbReference type="SAM" id="Phobius"/>
    </source>
</evidence>
<organism evidence="2 3">
    <name type="scientific">Catellatospora chokoriensis</name>
    <dbReference type="NCBI Taxonomy" id="310353"/>
    <lineage>
        <taxon>Bacteria</taxon>
        <taxon>Bacillati</taxon>
        <taxon>Actinomycetota</taxon>
        <taxon>Actinomycetes</taxon>
        <taxon>Micromonosporales</taxon>
        <taxon>Micromonosporaceae</taxon>
        <taxon>Catellatospora</taxon>
    </lineage>
</organism>